<dbReference type="GO" id="GO:0003677">
    <property type="term" value="F:DNA binding"/>
    <property type="evidence" value="ECO:0007669"/>
    <property type="project" value="InterPro"/>
</dbReference>
<dbReference type="GO" id="GO:0003887">
    <property type="term" value="F:DNA-directed DNA polymerase activity"/>
    <property type="evidence" value="ECO:0007669"/>
    <property type="project" value="UniProtKB-KW"/>
</dbReference>
<dbReference type="Gene3D" id="3.40.50.300">
    <property type="entry name" value="P-loop containing nucleotide triphosphate hydrolases"/>
    <property type="match status" value="1"/>
</dbReference>
<sequence length="327" mass="37754">RCYLFYGTENFLKKAYEDRLKKAVIDPSFEMMNYLCLEDKAVTVEKIIDFCETMPFFSDRKLLIVRNSGFFKGSKKTEEESDEKTQSSDVDILEEYLKNVPETVCIIFSEDEVDKRKKIYKTFTKEGYACEFKTPDEKDIIDWIVKNLKKNKIMISRATASYLIRSAGGELENLSREIEKLESYKNENEEVTVKDIDDICTKSLETKIFDLVGAIGKRKPDTAITIYKNLIMMKEYPGMILYMVVRQFRLILQCMVLSNTGEDMRSIATMVGIRDFVVKECLSQSKNFTVNGLKRALEECIEIDTSIKTGLIDAETAVETLILKYSI</sequence>
<dbReference type="Pfam" id="PF21694">
    <property type="entry name" value="DNA_pol3_delta_C"/>
    <property type="match status" value="1"/>
</dbReference>
<comment type="caution">
    <text evidence="12">The sequence shown here is derived from an EMBL/GenBank/DDBJ whole genome shotgun (WGS) entry which is preliminary data.</text>
</comment>
<keyword evidence="4 12" id="KW-0548">Nucleotidyltransferase</keyword>
<dbReference type="InterPro" id="IPR008921">
    <property type="entry name" value="DNA_pol3_clamp-load_cplx_C"/>
</dbReference>
<dbReference type="GO" id="GO:0006261">
    <property type="term" value="P:DNA-templated DNA replication"/>
    <property type="evidence" value="ECO:0007669"/>
    <property type="project" value="TreeGrafter"/>
</dbReference>
<proteinExistence type="inferred from homology"/>
<dbReference type="Gene3D" id="1.20.272.10">
    <property type="match status" value="1"/>
</dbReference>
<evidence type="ECO:0000256" key="3">
    <source>
        <dbReference type="ARBA" id="ARBA00022679"/>
    </source>
</evidence>
<evidence type="ECO:0000256" key="6">
    <source>
        <dbReference type="ARBA" id="ARBA00022932"/>
    </source>
</evidence>
<reference evidence="12" key="1">
    <citation type="submission" date="2020-10" db="EMBL/GenBank/DDBJ databases">
        <authorList>
            <person name="Gilroy R."/>
        </authorList>
    </citation>
    <scope>NUCLEOTIDE SEQUENCE</scope>
    <source>
        <strain evidence="12">F6-4510</strain>
    </source>
</reference>
<dbReference type="InterPro" id="IPR048466">
    <property type="entry name" value="DNA_pol3_delta-like_C"/>
</dbReference>
<evidence type="ECO:0000259" key="11">
    <source>
        <dbReference type="Pfam" id="PF21694"/>
    </source>
</evidence>
<dbReference type="GO" id="GO:0009360">
    <property type="term" value="C:DNA polymerase III complex"/>
    <property type="evidence" value="ECO:0007669"/>
    <property type="project" value="InterPro"/>
</dbReference>
<evidence type="ECO:0000256" key="2">
    <source>
        <dbReference type="ARBA" id="ARBA00017703"/>
    </source>
</evidence>
<dbReference type="NCBIfam" id="TIGR01128">
    <property type="entry name" value="holA"/>
    <property type="match status" value="1"/>
</dbReference>
<evidence type="ECO:0000256" key="1">
    <source>
        <dbReference type="ARBA" id="ARBA00012417"/>
    </source>
</evidence>
<evidence type="ECO:0000256" key="5">
    <source>
        <dbReference type="ARBA" id="ARBA00022705"/>
    </source>
</evidence>
<evidence type="ECO:0000256" key="4">
    <source>
        <dbReference type="ARBA" id="ARBA00022695"/>
    </source>
</evidence>
<feature type="domain" description="DNA polymerase III delta subunit-like C-terminal" evidence="11">
    <location>
        <begin position="205"/>
        <end position="325"/>
    </location>
</feature>
<evidence type="ECO:0000313" key="13">
    <source>
        <dbReference type="Proteomes" id="UP000823611"/>
    </source>
</evidence>
<keyword evidence="3 12" id="KW-0808">Transferase</keyword>
<feature type="coiled-coil region" evidence="9">
    <location>
        <begin position="164"/>
        <end position="194"/>
    </location>
</feature>
<dbReference type="PANTHER" id="PTHR34388">
    <property type="entry name" value="DNA POLYMERASE III SUBUNIT DELTA"/>
    <property type="match status" value="1"/>
</dbReference>
<protein>
    <recommendedName>
        <fullName evidence="2">DNA polymerase III subunit delta</fullName>
        <ecNumber evidence="1">2.7.7.7</ecNumber>
    </recommendedName>
</protein>
<organism evidence="12 13">
    <name type="scientific">Candidatus Fimicola merdigallinarum</name>
    <dbReference type="NCBI Taxonomy" id="2840819"/>
    <lineage>
        <taxon>Bacteria</taxon>
        <taxon>Bacillati</taxon>
        <taxon>Bacillota</taxon>
        <taxon>Clostridia</taxon>
        <taxon>Lachnospirales</taxon>
        <taxon>Lachnospiraceae</taxon>
        <taxon>Lachnospiraceae incertae sedis</taxon>
        <taxon>Candidatus Fimicola</taxon>
    </lineage>
</organism>
<dbReference type="EC" id="2.7.7.7" evidence="1"/>
<feature type="non-terminal residue" evidence="12">
    <location>
        <position position="1"/>
    </location>
</feature>
<evidence type="ECO:0000256" key="8">
    <source>
        <dbReference type="ARBA" id="ARBA00049244"/>
    </source>
</evidence>
<evidence type="ECO:0000259" key="10">
    <source>
        <dbReference type="Pfam" id="PF06144"/>
    </source>
</evidence>
<dbReference type="AlphaFoldDB" id="A0A9D9DW81"/>
<comment type="similarity">
    <text evidence="7">Belongs to the DNA polymerase HolA subunit family.</text>
</comment>
<comment type="catalytic activity">
    <reaction evidence="8">
        <text>DNA(n) + a 2'-deoxyribonucleoside 5'-triphosphate = DNA(n+1) + diphosphate</text>
        <dbReference type="Rhea" id="RHEA:22508"/>
        <dbReference type="Rhea" id="RHEA-COMP:17339"/>
        <dbReference type="Rhea" id="RHEA-COMP:17340"/>
        <dbReference type="ChEBI" id="CHEBI:33019"/>
        <dbReference type="ChEBI" id="CHEBI:61560"/>
        <dbReference type="ChEBI" id="CHEBI:173112"/>
        <dbReference type="EC" id="2.7.7.7"/>
    </reaction>
</comment>
<dbReference type="PANTHER" id="PTHR34388:SF1">
    <property type="entry name" value="DNA POLYMERASE III SUBUNIT DELTA"/>
    <property type="match status" value="1"/>
</dbReference>
<dbReference type="InterPro" id="IPR027417">
    <property type="entry name" value="P-loop_NTPase"/>
</dbReference>
<dbReference type="SUPFAM" id="SSF52540">
    <property type="entry name" value="P-loop containing nucleoside triphosphate hydrolases"/>
    <property type="match status" value="1"/>
</dbReference>
<keyword evidence="6" id="KW-0239">DNA-directed DNA polymerase</keyword>
<accession>A0A9D9DW81</accession>
<gene>
    <name evidence="12" type="primary">holA</name>
    <name evidence="12" type="ORF">IAC55_06035</name>
</gene>
<dbReference type="InterPro" id="IPR005790">
    <property type="entry name" value="DNA_polIII_delta"/>
</dbReference>
<evidence type="ECO:0000256" key="7">
    <source>
        <dbReference type="ARBA" id="ARBA00034754"/>
    </source>
</evidence>
<dbReference type="Gene3D" id="1.10.8.60">
    <property type="match status" value="1"/>
</dbReference>
<dbReference type="Pfam" id="PF06144">
    <property type="entry name" value="DNA_pol3_delta"/>
    <property type="match status" value="1"/>
</dbReference>
<keyword evidence="5" id="KW-0235">DNA replication</keyword>
<reference evidence="12" key="2">
    <citation type="journal article" date="2021" name="PeerJ">
        <title>Extensive microbial diversity within the chicken gut microbiome revealed by metagenomics and culture.</title>
        <authorList>
            <person name="Gilroy R."/>
            <person name="Ravi A."/>
            <person name="Getino M."/>
            <person name="Pursley I."/>
            <person name="Horton D.L."/>
            <person name="Alikhan N.F."/>
            <person name="Baker D."/>
            <person name="Gharbi K."/>
            <person name="Hall N."/>
            <person name="Watson M."/>
            <person name="Adriaenssens E.M."/>
            <person name="Foster-Nyarko E."/>
            <person name="Jarju S."/>
            <person name="Secka A."/>
            <person name="Antonio M."/>
            <person name="Oren A."/>
            <person name="Chaudhuri R.R."/>
            <person name="La Ragione R."/>
            <person name="Hildebrand F."/>
            <person name="Pallen M.J."/>
        </authorList>
    </citation>
    <scope>NUCLEOTIDE SEQUENCE</scope>
    <source>
        <strain evidence="12">F6-4510</strain>
    </source>
</reference>
<dbReference type="InterPro" id="IPR010372">
    <property type="entry name" value="DNA_pol3_delta_N"/>
</dbReference>
<dbReference type="Proteomes" id="UP000823611">
    <property type="component" value="Unassembled WGS sequence"/>
</dbReference>
<keyword evidence="9" id="KW-0175">Coiled coil</keyword>
<dbReference type="EMBL" id="JADIMX010000114">
    <property type="protein sequence ID" value="MBO8434861.1"/>
    <property type="molecule type" value="Genomic_DNA"/>
</dbReference>
<name>A0A9D9DW81_9FIRM</name>
<evidence type="ECO:0000313" key="12">
    <source>
        <dbReference type="EMBL" id="MBO8434861.1"/>
    </source>
</evidence>
<dbReference type="SUPFAM" id="SSF48019">
    <property type="entry name" value="post-AAA+ oligomerization domain-like"/>
    <property type="match status" value="1"/>
</dbReference>
<evidence type="ECO:0000256" key="9">
    <source>
        <dbReference type="SAM" id="Coils"/>
    </source>
</evidence>
<feature type="domain" description="DNA polymerase III delta N-terminal" evidence="10">
    <location>
        <begin position="3"/>
        <end position="128"/>
    </location>
</feature>